<feature type="domain" description="RING-type" evidence="13">
    <location>
        <begin position="159"/>
        <end position="202"/>
    </location>
</feature>
<keyword evidence="7 12" id="KW-0863">Zinc-finger</keyword>
<organism evidence="14 15">
    <name type="scientific">Pseudogymnoascus destructans (strain ATCC MYA-4855 / 20631-21)</name>
    <name type="common">Bat white-nose syndrome fungus</name>
    <name type="synonym">Geomyces destructans</name>
    <dbReference type="NCBI Taxonomy" id="658429"/>
    <lineage>
        <taxon>Eukaryota</taxon>
        <taxon>Fungi</taxon>
        <taxon>Dikarya</taxon>
        <taxon>Ascomycota</taxon>
        <taxon>Pezizomycotina</taxon>
        <taxon>Leotiomycetes</taxon>
        <taxon>Thelebolales</taxon>
        <taxon>Thelebolaceae</taxon>
        <taxon>Pseudogymnoascus</taxon>
    </lineage>
</organism>
<keyword evidence="4" id="KW-0808">Transferase</keyword>
<dbReference type="VEuPathDB" id="FungiDB:GMDG_03662"/>
<keyword evidence="10" id="KW-1133">Transmembrane helix</keyword>
<evidence type="ECO:0000256" key="5">
    <source>
        <dbReference type="ARBA" id="ARBA00022692"/>
    </source>
</evidence>
<reference evidence="15" key="1">
    <citation type="submission" date="2010-09" db="EMBL/GenBank/DDBJ databases">
        <title>The genome sequence of Geomyces destructans 20631-21.</title>
        <authorList>
            <consortium name="The Broad Institute Genome Sequencing Platform"/>
            <person name="Cuomo C.A."/>
            <person name="Blehert D.S."/>
            <person name="Lorch J.M."/>
            <person name="Young S.K."/>
            <person name="Zeng Q."/>
            <person name="Gargeya S."/>
            <person name="Fitzgerald M."/>
            <person name="Haas B."/>
            <person name="Abouelleil A."/>
            <person name="Alvarado L."/>
            <person name="Arachchi H.M."/>
            <person name="Berlin A."/>
            <person name="Brown A."/>
            <person name="Chapman S.B."/>
            <person name="Chen Z."/>
            <person name="Dunbar C."/>
            <person name="Freedman E."/>
            <person name="Gearin G."/>
            <person name="Gellesch M."/>
            <person name="Goldberg J."/>
            <person name="Griggs A."/>
            <person name="Gujja S."/>
            <person name="Heiman D."/>
            <person name="Howarth C."/>
            <person name="Larson L."/>
            <person name="Lui A."/>
            <person name="MacDonald P.J.P."/>
            <person name="Montmayeur A."/>
            <person name="Murphy C."/>
            <person name="Neiman D."/>
            <person name="Pearson M."/>
            <person name="Priest M."/>
            <person name="Roberts A."/>
            <person name="Saif S."/>
            <person name="Shea T."/>
            <person name="Shenoy N."/>
            <person name="Sisk P."/>
            <person name="Stolte C."/>
            <person name="Sykes S."/>
            <person name="Wortman J."/>
            <person name="Nusbaum C."/>
            <person name="Birren B."/>
        </authorList>
    </citation>
    <scope>NUCLEOTIDE SEQUENCE [LARGE SCALE GENOMIC DNA]</scope>
    <source>
        <strain evidence="15">ATCC MYA-4855 / 20631-21</strain>
    </source>
</reference>
<accession>L8G8X9</accession>
<dbReference type="GO" id="GO:0016020">
    <property type="term" value="C:membrane"/>
    <property type="evidence" value="ECO:0007669"/>
    <property type="project" value="UniProtKB-SubCell"/>
</dbReference>
<evidence type="ECO:0000259" key="13">
    <source>
        <dbReference type="PROSITE" id="PS50089"/>
    </source>
</evidence>
<evidence type="ECO:0000256" key="1">
    <source>
        <dbReference type="ARBA" id="ARBA00000900"/>
    </source>
</evidence>
<dbReference type="STRING" id="658429.L8G8X9"/>
<dbReference type="OrthoDB" id="3437615at2759"/>
<dbReference type="AlphaFoldDB" id="L8G8X9"/>
<dbReference type="GO" id="GO:0006511">
    <property type="term" value="P:ubiquitin-dependent protein catabolic process"/>
    <property type="evidence" value="ECO:0007669"/>
    <property type="project" value="TreeGrafter"/>
</dbReference>
<proteinExistence type="predicted"/>
<evidence type="ECO:0000256" key="12">
    <source>
        <dbReference type="PROSITE-ProRule" id="PRU00175"/>
    </source>
</evidence>
<evidence type="ECO:0000313" key="15">
    <source>
        <dbReference type="Proteomes" id="UP000011064"/>
    </source>
</evidence>
<dbReference type="PANTHER" id="PTHR45977:SF4">
    <property type="entry name" value="RING-TYPE DOMAIN-CONTAINING PROTEIN"/>
    <property type="match status" value="1"/>
</dbReference>
<dbReference type="GO" id="GO:0016567">
    <property type="term" value="P:protein ubiquitination"/>
    <property type="evidence" value="ECO:0007669"/>
    <property type="project" value="TreeGrafter"/>
</dbReference>
<dbReference type="Proteomes" id="UP000011064">
    <property type="component" value="Unassembled WGS sequence"/>
</dbReference>
<dbReference type="PROSITE" id="PS50089">
    <property type="entry name" value="ZF_RING_2"/>
    <property type="match status" value="1"/>
</dbReference>
<dbReference type="EMBL" id="GL573229">
    <property type="protein sequence ID" value="ELR09078.1"/>
    <property type="molecule type" value="Genomic_DNA"/>
</dbReference>
<keyword evidence="15" id="KW-1185">Reference proteome</keyword>
<keyword evidence="5" id="KW-0812">Transmembrane</keyword>
<keyword evidence="8" id="KW-0833">Ubl conjugation pathway</keyword>
<comment type="catalytic activity">
    <reaction evidence="1">
        <text>S-ubiquitinyl-[E2 ubiquitin-conjugating enzyme]-L-cysteine + [acceptor protein]-L-lysine = [E2 ubiquitin-conjugating enzyme]-L-cysteine + N(6)-ubiquitinyl-[acceptor protein]-L-lysine.</text>
        <dbReference type="EC" id="2.3.2.27"/>
    </reaction>
</comment>
<name>L8G8X9_PSED2</name>
<evidence type="ECO:0000256" key="9">
    <source>
        <dbReference type="ARBA" id="ARBA00022833"/>
    </source>
</evidence>
<dbReference type="InterPro" id="IPR001841">
    <property type="entry name" value="Znf_RING"/>
</dbReference>
<gene>
    <name evidence="14" type="ORF">GMDG_03662</name>
</gene>
<dbReference type="SMART" id="SM00184">
    <property type="entry name" value="RING"/>
    <property type="match status" value="1"/>
</dbReference>
<keyword evidence="9" id="KW-0862">Zinc</keyword>
<dbReference type="PANTHER" id="PTHR45977">
    <property type="entry name" value="TARGET OF ERK KINASE MPK-1"/>
    <property type="match status" value="1"/>
</dbReference>
<dbReference type="EC" id="2.3.2.27" evidence="3"/>
<dbReference type="CDD" id="cd16448">
    <property type="entry name" value="RING-H2"/>
    <property type="match status" value="1"/>
</dbReference>
<keyword evidence="6" id="KW-0479">Metal-binding</keyword>
<evidence type="ECO:0000256" key="3">
    <source>
        <dbReference type="ARBA" id="ARBA00012483"/>
    </source>
</evidence>
<evidence type="ECO:0000256" key="7">
    <source>
        <dbReference type="ARBA" id="ARBA00022771"/>
    </source>
</evidence>
<evidence type="ECO:0000256" key="2">
    <source>
        <dbReference type="ARBA" id="ARBA00004141"/>
    </source>
</evidence>
<keyword evidence="11" id="KW-0472">Membrane</keyword>
<evidence type="ECO:0000256" key="4">
    <source>
        <dbReference type="ARBA" id="ARBA00022679"/>
    </source>
</evidence>
<evidence type="ECO:0000256" key="10">
    <source>
        <dbReference type="ARBA" id="ARBA00022989"/>
    </source>
</evidence>
<dbReference type="InterPro" id="IPR013083">
    <property type="entry name" value="Znf_RING/FYVE/PHD"/>
</dbReference>
<evidence type="ECO:0000256" key="8">
    <source>
        <dbReference type="ARBA" id="ARBA00022786"/>
    </source>
</evidence>
<dbReference type="InParanoid" id="L8G8X9"/>
<dbReference type="Pfam" id="PF13639">
    <property type="entry name" value="zf-RING_2"/>
    <property type="match status" value="1"/>
</dbReference>
<protein>
    <recommendedName>
        <fullName evidence="3">RING-type E3 ubiquitin transferase</fullName>
        <ecNumber evidence="3">2.3.2.27</ecNumber>
    </recommendedName>
</protein>
<dbReference type="GO" id="GO:0008270">
    <property type="term" value="F:zinc ion binding"/>
    <property type="evidence" value="ECO:0007669"/>
    <property type="project" value="UniProtKB-KW"/>
</dbReference>
<dbReference type="HOGENOM" id="CLU_1240601_0_0_1"/>
<evidence type="ECO:0000313" key="14">
    <source>
        <dbReference type="EMBL" id="ELR09078.1"/>
    </source>
</evidence>
<evidence type="ECO:0000256" key="6">
    <source>
        <dbReference type="ARBA" id="ARBA00022723"/>
    </source>
</evidence>
<evidence type="ECO:0000256" key="11">
    <source>
        <dbReference type="ARBA" id="ARBA00023136"/>
    </source>
</evidence>
<dbReference type="SUPFAM" id="SSF57850">
    <property type="entry name" value="RING/U-box"/>
    <property type="match status" value="1"/>
</dbReference>
<sequence length="223" mass="26636">MPGYCVQCETRDDPTNPLRISFDEDPTITRSDPNMNTIPSEEIERRILDYHQLAAETQARHRALSIRFDPNNLLYSDFSTDRFDRTARDFIEHYRQLRRHPGIVDPEQFYAEVRKLRAEEDRKGIELEHRQYFSGGKFDETDLLCRIDPTDTRLAGEECIICQDGFEPEARDPRRMPCGHIFHWTCISQWYYRTNRTCPYCRRRYQVMTLPRFLPPPRVSKLI</sequence>
<comment type="subcellular location">
    <subcellularLocation>
        <location evidence="2">Membrane</location>
        <topology evidence="2">Multi-pass membrane protein</topology>
    </subcellularLocation>
</comment>
<dbReference type="Gene3D" id="3.30.40.10">
    <property type="entry name" value="Zinc/RING finger domain, C3HC4 (zinc finger)"/>
    <property type="match status" value="1"/>
</dbReference>
<dbReference type="GO" id="GO:0061630">
    <property type="term" value="F:ubiquitin protein ligase activity"/>
    <property type="evidence" value="ECO:0007669"/>
    <property type="project" value="UniProtKB-EC"/>
</dbReference>